<dbReference type="Proteomes" id="UP001221757">
    <property type="component" value="Unassembled WGS sequence"/>
</dbReference>
<dbReference type="InterPro" id="IPR045339">
    <property type="entry name" value="DUF6534"/>
</dbReference>
<feature type="domain" description="DUF6534" evidence="1">
    <location>
        <begin position="60"/>
        <end position="135"/>
    </location>
</feature>
<evidence type="ECO:0000313" key="3">
    <source>
        <dbReference type="Proteomes" id="UP001221757"/>
    </source>
</evidence>
<sequence>MATAKQTLIPSESLASLAALQPVVEGSLGFQCALNVIIASELHLLSRLCKLTNTRREIILTVKFSKLKANFARTDKVLNRLIRSTIQSGFFTAVFALGTLLSSRFSPTTSMISLFALPIERIYAHTMMDHLISREQLRNILSSGGSLISAPNFAVAGHGSGAEIISLRTTSSPSTASKNPETGRSNHYEEGFLVTGGVLVDSYC</sequence>
<proteinExistence type="predicted"/>
<reference evidence="2" key="1">
    <citation type="submission" date="2023-03" db="EMBL/GenBank/DDBJ databases">
        <title>Massive genome expansion in bonnet fungi (Mycena s.s.) driven by repeated elements and novel gene families across ecological guilds.</title>
        <authorList>
            <consortium name="Lawrence Berkeley National Laboratory"/>
            <person name="Harder C.B."/>
            <person name="Miyauchi S."/>
            <person name="Viragh M."/>
            <person name="Kuo A."/>
            <person name="Thoen E."/>
            <person name="Andreopoulos B."/>
            <person name="Lu D."/>
            <person name="Skrede I."/>
            <person name="Drula E."/>
            <person name="Henrissat B."/>
            <person name="Morin E."/>
            <person name="Kohler A."/>
            <person name="Barry K."/>
            <person name="LaButti K."/>
            <person name="Morin E."/>
            <person name="Salamov A."/>
            <person name="Lipzen A."/>
            <person name="Mereny Z."/>
            <person name="Hegedus B."/>
            <person name="Baldrian P."/>
            <person name="Stursova M."/>
            <person name="Weitz H."/>
            <person name="Taylor A."/>
            <person name="Grigoriev I.V."/>
            <person name="Nagy L.G."/>
            <person name="Martin F."/>
            <person name="Kauserud H."/>
        </authorList>
    </citation>
    <scope>NUCLEOTIDE SEQUENCE</scope>
    <source>
        <strain evidence="2">CBHHK067</strain>
    </source>
</reference>
<protein>
    <recommendedName>
        <fullName evidence="1">DUF6534 domain-containing protein</fullName>
    </recommendedName>
</protein>
<keyword evidence="3" id="KW-1185">Reference proteome</keyword>
<accession>A0AAD7DJN9</accession>
<evidence type="ECO:0000313" key="2">
    <source>
        <dbReference type="EMBL" id="KAJ7692437.1"/>
    </source>
</evidence>
<evidence type="ECO:0000259" key="1">
    <source>
        <dbReference type="Pfam" id="PF20152"/>
    </source>
</evidence>
<organism evidence="2 3">
    <name type="scientific">Mycena rosella</name>
    <name type="common">Pink bonnet</name>
    <name type="synonym">Agaricus rosellus</name>
    <dbReference type="NCBI Taxonomy" id="1033263"/>
    <lineage>
        <taxon>Eukaryota</taxon>
        <taxon>Fungi</taxon>
        <taxon>Dikarya</taxon>
        <taxon>Basidiomycota</taxon>
        <taxon>Agaricomycotina</taxon>
        <taxon>Agaricomycetes</taxon>
        <taxon>Agaricomycetidae</taxon>
        <taxon>Agaricales</taxon>
        <taxon>Marasmiineae</taxon>
        <taxon>Mycenaceae</taxon>
        <taxon>Mycena</taxon>
    </lineage>
</organism>
<dbReference type="EMBL" id="JARKIE010000052">
    <property type="protein sequence ID" value="KAJ7692437.1"/>
    <property type="molecule type" value="Genomic_DNA"/>
</dbReference>
<name>A0AAD7DJN9_MYCRO</name>
<dbReference type="Pfam" id="PF20152">
    <property type="entry name" value="DUF6534"/>
    <property type="match status" value="1"/>
</dbReference>
<dbReference type="AlphaFoldDB" id="A0AAD7DJN9"/>
<gene>
    <name evidence="2" type="ORF">B0H17DRAFT_1200496</name>
</gene>
<comment type="caution">
    <text evidence="2">The sequence shown here is derived from an EMBL/GenBank/DDBJ whole genome shotgun (WGS) entry which is preliminary data.</text>
</comment>